<evidence type="ECO:0000313" key="2">
    <source>
        <dbReference type="Proteomes" id="UP001141434"/>
    </source>
</evidence>
<organism evidence="1 2">
    <name type="scientific">Penicillium alfredii</name>
    <dbReference type="NCBI Taxonomy" id="1506179"/>
    <lineage>
        <taxon>Eukaryota</taxon>
        <taxon>Fungi</taxon>
        <taxon>Dikarya</taxon>
        <taxon>Ascomycota</taxon>
        <taxon>Pezizomycotina</taxon>
        <taxon>Eurotiomycetes</taxon>
        <taxon>Eurotiomycetidae</taxon>
        <taxon>Eurotiales</taxon>
        <taxon>Aspergillaceae</taxon>
        <taxon>Penicillium</taxon>
    </lineage>
</organism>
<reference evidence="1" key="2">
    <citation type="journal article" date="2023" name="IMA Fungus">
        <title>Comparative genomic study of the Penicillium genus elucidates a diverse pangenome and 15 lateral gene transfer events.</title>
        <authorList>
            <person name="Petersen C."/>
            <person name="Sorensen T."/>
            <person name="Nielsen M.R."/>
            <person name="Sondergaard T.E."/>
            <person name="Sorensen J.L."/>
            <person name="Fitzpatrick D.A."/>
            <person name="Frisvad J.C."/>
            <person name="Nielsen K.L."/>
        </authorList>
    </citation>
    <scope>NUCLEOTIDE SEQUENCE</scope>
    <source>
        <strain evidence="1">IBT 34128</strain>
    </source>
</reference>
<accession>A0A9W9GBA7</accession>
<evidence type="ECO:0000313" key="1">
    <source>
        <dbReference type="EMBL" id="KAJ5115521.1"/>
    </source>
</evidence>
<dbReference type="EMBL" id="JAPMSZ010000001">
    <property type="protein sequence ID" value="KAJ5115521.1"/>
    <property type="molecule type" value="Genomic_DNA"/>
</dbReference>
<dbReference type="RefSeq" id="XP_056516712.1">
    <property type="nucleotide sequence ID" value="XM_056651862.1"/>
</dbReference>
<protein>
    <submittedName>
        <fullName evidence="1">Uncharacterized protein</fullName>
    </submittedName>
</protein>
<sequence>MFQAFEYDASGNATQIDATFASELAKFLKAHSLGKRISIIANPADREDFIEFTHPSGRGTISVPLRLISDQEIEASEPVITGWSFAVNEHGVVEKVTTTGNAYPAGKSSLRTESHMPTIPLCGVVS</sequence>
<gene>
    <name evidence="1" type="ORF">NUU61_001280</name>
</gene>
<dbReference type="GeneID" id="81391030"/>
<dbReference type="AlphaFoldDB" id="A0A9W9GBA7"/>
<dbReference type="OrthoDB" id="2322999at2759"/>
<comment type="caution">
    <text evidence="1">The sequence shown here is derived from an EMBL/GenBank/DDBJ whole genome shotgun (WGS) entry which is preliminary data.</text>
</comment>
<name>A0A9W9GBA7_9EURO</name>
<reference evidence="1" key="1">
    <citation type="submission" date="2022-11" db="EMBL/GenBank/DDBJ databases">
        <authorList>
            <person name="Petersen C."/>
        </authorList>
    </citation>
    <scope>NUCLEOTIDE SEQUENCE</scope>
    <source>
        <strain evidence="1">IBT 34128</strain>
    </source>
</reference>
<proteinExistence type="predicted"/>
<dbReference type="Proteomes" id="UP001141434">
    <property type="component" value="Unassembled WGS sequence"/>
</dbReference>
<keyword evidence="2" id="KW-1185">Reference proteome</keyword>